<sequence>MVNSYNKYVNAVKVLIEKHDSFNEVLEIIEEIDYSEVFGVKQHRITYPPIIQFKQFCISSKQNNCKDQNSSDSLAEFVHHVDQTRTSEQEQYRETPVETIKDVDCSMDQNKNAIADENLFLNLYREFDYVQCDFNVIIMVAKFKGKSLQRSTIQCLKEIRKLFIDNEKNFIF</sequence>
<proteinExistence type="predicted"/>
<dbReference type="AlphaFoldDB" id="A0A073HYN4"/>
<keyword evidence="2" id="KW-1185">Reference proteome</keyword>
<dbReference type="EMBL" id="ARYC01017974">
    <property type="protein sequence ID" value="KEJ82514.1"/>
    <property type="molecule type" value="Genomic_DNA"/>
</dbReference>
<accession>A0A073HYN4</accession>
<organism evidence="1 2">
    <name type="scientific">Oxytricha trifallax</name>
    <dbReference type="NCBI Taxonomy" id="1172189"/>
    <lineage>
        <taxon>Eukaryota</taxon>
        <taxon>Sar</taxon>
        <taxon>Alveolata</taxon>
        <taxon>Ciliophora</taxon>
        <taxon>Intramacronucleata</taxon>
        <taxon>Spirotrichea</taxon>
        <taxon>Stichotrichia</taxon>
        <taxon>Sporadotrichida</taxon>
        <taxon>Oxytrichidae</taxon>
        <taxon>Oxytrichinae</taxon>
        <taxon>Oxytricha</taxon>
    </lineage>
</organism>
<dbReference type="Proteomes" id="UP000053232">
    <property type="component" value="Unassembled WGS sequence"/>
</dbReference>
<evidence type="ECO:0000313" key="1">
    <source>
        <dbReference type="EMBL" id="KEJ82514.1"/>
    </source>
</evidence>
<protein>
    <submittedName>
        <fullName evidence="1">Uncharacterized protein</fullName>
    </submittedName>
</protein>
<name>A0A073HYN4_9SPIT</name>
<gene>
    <name evidence="1" type="ORF">OXYTRIMIC_474</name>
</gene>
<evidence type="ECO:0000313" key="2">
    <source>
        <dbReference type="Proteomes" id="UP000053232"/>
    </source>
</evidence>
<comment type="caution">
    <text evidence="1">The sequence shown here is derived from an EMBL/GenBank/DDBJ whole genome shotgun (WGS) entry which is preliminary data.</text>
</comment>
<reference evidence="2" key="1">
    <citation type="journal article" date="2014" name="Cell">
        <title>The Architecture of a Scrambled Genome Reveals Massive Levels of Genomic Rearrangement during Development.</title>
        <authorList>
            <person name="Chen X."/>
            <person name="Bracht J.R."/>
            <person name="Goldman A.D."/>
            <person name="Dolzhenko E."/>
            <person name="Clay D.M."/>
            <person name="Swart E.C."/>
            <person name="Perlman D.H."/>
            <person name="Doak T.G."/>
            <person name="Stuart A."/>
            <person name="Amemiya C.T."/>
            <person name="Sebra R.P."/>
            <person name="Landweber L.F."/>
        </authorList>
    </citation>
    <scope>NUCLEOTIDE SEQUENCE [LARGE SCALE GENOMIC DNA]</scope>
    <source>
        <strain evidence="2">JRB310</strain>
    </source>
</reference>